<keyword evidence="6 12" id="KW-0378">Hydrolase</keyword>
<dbReference type="eggNOG" id="ENOG502QTDC">
    <property type="taxonomic scope" value="Eukaryota"/>
</dbReference>
<dbReference type="AlphaFoldDB" id="F4RBT4"/>
<feature type="binding site" evidence="11">
    <location>
        <position position="720"/>
    </location>
    <ligand>
        <name>Zn(2+)</name>
        <dbReference type="ChEBI" id="CHEBI:29105"/>
        <note>catalytic</note>
    </ligand>
</feature>
<keyword evidence="12" id="KW-0732">Signal</keyword>
<dbReference type="GO" id="GO:0006508">
    <property type="term" value="P:proteolysis"/>
    <property type="evidence" value="ECO:0007669"/>
    <property type="project" value="UniProtKB-KW"/>
</dbReference>
<evidence type="ECO:0000256" key="12">
    <source>
        <dbReference type="RuleBase" id="RU364017"/>
    </source>
</evidence>
<dbReference type="Gene3D" id="3.10.170.10">
    <property type="match status" value="1"/>
</dbReference>
<dbReference type="PANTHER" id="PTHR33478">
    <property type="entry name" value="EXTRACELLULAR METALLOPROTEINASE MEP"/>
    <property type="match status" value="1"/>
</dbReference>
<organism evidence="14">
    <name type="scientific">Melampsora larici-populina (strain 98AG31 / pathotype 3-4-7)</name>
    <name type="common">Poplar leaf rust fungus</name>
    <dbReference type="NCBI Taxonomy" id="747676"/>
    <lineage>
        <taxon>Eukaryota</taxon>
        <taxon>Fungi</taxon>
        <taxon>Dikarya</taxon>
        <taxon>Basidiomycota</taxon>
        <taxon>Pucciniomycotina</taxon>
        <taxon>Pucciniomycetes</taxon>
        <taxon>Pucciniales</taxon>
        <taxon>Melampsoraceae</taxon>
        <taxon>Melampsora</taxon>
    </lineage>
</organism>
<comment type="cofactor">
    <cofactor evidence="11">
        <name>Zn(2+)</name>
        <dbReference type="ChEBI" id="CHEBI:29105"/>
    </cofactor>
    <text evidence="11">Binds 1 zinc ion per subunit.</text>
</comment>
<dbReference type="GO" id="GO:0004222">
    <property type="term" value="F:metalloendopeptidase activity"/>
    <property type="evidence" value="ECO:0007669"/>
    <property type="project" value="InterPro"/>
</dbReference>
<dbReference type="CDD" id="cd09596">
    <property type="entry name" value="M36"/>
    <property type="match status" value="1"/>
</dbReference>
<evidence type="ECO:0000313" key="14">
    <source>
        <dbReference type="Proteomes" id="UP000001072"/>
    </source>
</evidence>
<comment type="subcellular location">
    <subcellularLocation>
        <location evidence="1 12">Secreted</location>
    </subcellularLocation>
</comment>
<dbReference type="RefSeq" id="XP_007406460.1">
    <property type="nucleotide sequence ID" value="XM_007406398.1"/>
</dbReference>
<evidence type="ECO:0000256" key="8">
    <source>
        <dbReference type="ARBA" id="ARBA00023049"/>
    </source>
</evidence>
<name>F4RBT4_MELLP</name>
<keyword evidence="3 12" id="KW-0964">Secreted</keyword>
<feature type="signal peptide" evidence="12">
    <location>
        <begin position="1"/>
        <end position="22"/>
    </location>
</feature>
<dbReference type="GeneID" id="18931718"/>
<keyword evidence="4 12" id="KW-0645">Protease</keyword>
<feature type="chain" id="PRO_5009366728" description="Extracellular metalloproteinase" evidence="12">
    <location>
        <begin position="23"/>
        <end position="915"/>
    </location>
</feature>
<protein>
    <recommendedName>
        <fullName evidence="12">Extracellular metalloproteinase</fullName>
        <ecNumber evidence="12">3.4.24.-</ecNumber>
    </recommendedName>
    <alternativeName>
        <fullName evidence="12">Fungalysin</fullName>
    </alternativeName>
</protein>
<feature type="active site" evidence="10">
    <location>
        <position position="691"/>
    </location>
</feature>
<comment type="similarity">
    <text evidence="2 12">Belongs to the peptidase M36 family.</text>
</comment>
<keyword evidence="8 12" id="KW-0482">Metalloprotease</keyword>
<dbReference type="OrthoDB" id="3227768at2759"/>
<feature type="binding site" evidence="11">
    <location>
        <position position="694"/>
    </location>
    <ligand>
        <name>Zn(2+)</name>
        <dbReference type="ChEBI" id="CHEBI:29105"/>
        <note>catalytic</note>
    </ligand>
</feature>
<keyword evidence="5 11" id="KW-0479">Metal-binding</keyword>
<dbReference type="Proteomes" id="UP000001072">
    <property type="component" value="Unassembled WGS sequence"/>
</dbReference>
<evidence type="ECO:0000256" key="2">
    <source>
        <dbReference type="ARBA" id="ARBA00006006"/>
    </source>
</evidence>
<dbReference type="InterPro" id="IPR001842">
    <property type="entry name" value="Peptidase_M36"/>
</dbReference>
<dbReference type="STRING" id="747676.F4RBT4"/>
<dbReference type="InterPro" id="IPR027268">
    <property type="entry name" value="Peptidase_M4/M1_CTD_sf"/>
</dbReference>
<evidence type="ECO:0000313" key="13">
    <source>
        <dbReference type="EMBL" id="EGG10159.1"/>
    </source>
</evidence>
<evidence type="ECO:0000256" key="5">
    <source>
        <dbReference type="ARBA" id="ARBA00022723"/>
    </source>
</evidence>
<evidence type="ECO:0000256" key="7">
    <source>
        <dbReference type="ARBA" id="ARBA00022833"/>
    </source>
</evidence>
<evidence type="ECO:0000256" key="11">
    <source>
        <dbReference type="PIRSR" id="PIRSR601842-2"/>
    </source>
</evidence>
<evidence type="ECO:0000256" key="3">
    <source>
        <dbReference type="ARBA" id="ARBA00022525"/>
    </source>
</evidence>
<dbReference type="GO" id="GO:0008270">
    <property type="term" value="F:zinc ion binding"/>
    <property type="evidence" value="ECO:0007669"/>
    <property type="project" value="InterPro"/>
</dbReference>
<sequence length="915" mass="101190">MGKPSIALISSILLFCLHFTQQELPPSSPRKSINFGPNDLSEHHLHTSIFSTVSQSDRAHADRLTNLISFNSGPLVSQFARSAASFSKSKEVNDLKQLGIQIASEFISHTHPSLTFKLTSAYISKHTNVLHCHFVQTLPIGPDNEFGSVSNALANFNLDVNPRSKTFGHILSYSDSFHPVDSAQHHVDPEHGRPINIHHYTTLIAEKSTKNRGSKPCEELRQKFARAMDTASHESLSFSDKSQQVFNVMSSPTSKRLLAQFSESELVEIAECHLSDELPTDSHLSDSSHRAAASSVVDPRLALISFLTMAADKATETHLRSMSIDDLVNSIEISAPSHFKSGPNTHAVHLLNAPGALSSDEPTSAELAWLSVDHPHVNDARELQLVWRFEYRSKDNWYESYVDATRPGLIPMVVDWVKDFRPTSDTAETYAEHLTMSAAIVKQFQDRPAHTIRAPLTNLANAPAASVAEARPATYRVFPWSVNDPTEAKRKVVEDPSDSFASPMGWHSIPTPDHVNAQDISRLTSGWSTLIKHHGLVATDTRGNNVFAQENWEGLDNWEANYRPNGTDDLCFEFHLGWNKTSHADEHGHIEPKTYIDAAVSELFYTCNKFHDLTHRYGFDEESGNFQEHNFGRGGRGGDAVIANAQDGSGYNNANFATPPDGRRGQMRMYIWNGAEPWRDGDLEAGIVIHEYSHGVSTRLTGGPANSGCLGWGEAGGMGEGWGDALATLIRMHEAEPVDFTMGEWASGVKGGIRKYKYSLNSTVNPETYKTLDKPGYWGVHAIGEVWCEMLFTLAEALIEKHGFESNLFPNDEPSSDFFKPSHKTGERVVPRRGNTLFFQLVLDGMKIQRCRPTFMNARDSIIEADEVLTGGENKCVIWKSFAKRGLGKSASVVGGTPWGGGIRKEDYSVPVGVC</sequence>
<accession>F4RBT4</accession>
<dbReference type="HOGENOM" id="CLU_012703_3_2_1"/>
<evidence type="ECO:0000256" key="6">
    <source>
        <dbReference type="ARBA" id="ARBA00022801"/>
    </source>
</evidence>
<evidence type="ECO:0000256" key="1">
    <source>
        <dbReference type="ARBA" id="ARBA00004613"/>
    </source>
</evidence>
<gene>
    <name evidence="13" type="ORF">MELLADRAFT_71071</name>
</gene>
<dbReference type="KEGG" id="mlr:MELLADRAFT_71071"/>
<keyword evidence="7 11" id="KW-0862">Zinc</keyword>
<proteinExistence type="inferred from homology"/>
<keyword evidence="9 12" id="KW-0865">Zymogen</keyword>
<dbReference type="Pfam" id="PF02128">
    <property type="entry name" value="Peptidase_M36"/>
    <property type="match status" value="1"/>
</dbReference>
<evidence type="ECO:0000256" key="9">
    <source>
        <dbReference type="ARBA" id="ARBA00023145"/>
    </source>
</evidence>
<dbReference type="PANTHER" id="PTHR33478:SF1">
    <property type="entry name" value="EXTRACELLULAR METALLOPROTEINASE MEP"/>
    <property type="match status" value="1"/>
</dbReference>
<dbReference type="InterPro" id="IPR050371">
    <property type="entry name" value="Fungal_virulence_M36"/>
</dbReference>
<dbReference type="VEuPathDB" id="FungiDB:MELLADRAFT_71071"/>
<dbReference type="GO" id="GO:0005615">
    <property type="term" value="C:extracellular space"/>
    <property type="evidence" value="ECO:0007669"/>
    <property type="project" value="InterPro"/>
</dbReference>
<reference evidence="14" key="1">
    <citation type="journal article" date="2011" name="Proc. Natl. Acad. Sci. U.S.A.">
        <title>Obligate biotrophy features unraveled by the genomic analysis of rust fungi.</title>
        <authorList>
            <person name="Duplessis S."/>
            <person name="Cuomo C.A."/>
            <person name="Lin Y.-C."/>
            <person name="Aerts A."/>
            <person name="Tisserant E."/>
            <person name="Veneault-Fourrey C."/>
            <person name="Joly D.L."/>
            <person name="Hacquard S."/>
            <person name="Amselem J."/>
            <person name="Cantarel B.L."/>
            <person name="Chiu R."/>
            <person name="Coutinho P.M."/>
            <person name="Feau N."/>
            <person name="Field M."/>
            <person name="Frey P."/>
            <person name="Gelhaye E."/>
            <person name="Goldberg J."/>
            <person name="Grabherr M.G."/>
            <person name="Kodira C.D."/>
            <person name="Kohler A."/>
            <person name="Kuees U."/>
            <person name="Lindquist E.A."/>
            <person name="Lucas S.M."/>
            <person name="Mago R."/>
            <person name="Mauceli E."/>
            <person name="Morin E."/>
            <person name="Murat C."/>
            <person name="Pangilinan J.L."/>
            <person name="Park R."/>
            <person name="Pearson M."/>
            <person name="Quesneville H."/>
            <person name="Rouhier N."/>
            <person name="Sakthikumar S."/>
            <person name="Salamov A.A."/>
            <person name="Schmutz J."/>
            <person name="Selles B."/>
            <person name="Shapiro H."/>
            <person name="Tanguay P."/>
            <person name="Tuskan G.A."/>
            <person name="Henrissat B."/>
            <person name="Van de Peer Y."/>
            <person name="Rouze P."/>
            <person name="Ellis J.G."/>
            <person name="Dodds P.N."/>
            <person name="Schein J.E."/>
            <person name="Zhong S."/>
            <person name="Hamelin R.C."/>
            <person name="Grigoriev I.V."/>
            <person name="Szabo L.J."/>
            <person name="Martin F."/>
        </authorList>
    </citation>
    <scope>NUCLEOTIDE SEQUENCE [LARGE SCALE GENOMIC DNA]</scope>
    <source>
        <strain evidence="14">98AG31 / pathotype 3-4-7</strain>
    </source>
</reference>
<feature type="binding site" evidence="11">
    <location>
        <position position="690"/>
    </location>
    <ligand>
        <name>Zn(2+)</name>
        <dbReference type="ChEBI" id="CHEBI:29105"/>
        <note>catalytic</note>
    </ligand>
</feature>
<dbReference type="Gene3D" id="1.10.390.10">
    <property type="entry name" value="Neutral Protease Domain 2"/>
    <property type="match status" value="1"/>
</dbReference>
<dbReference type="InParanoid" id="F4RBT4"/>
<dbReference type="EC" id="3.4.24.-" evidence="12"/>
<dbReference type="SUPFAM" id="SSF55486">
    <property type="entry name" value="Metalloproteases ('zincins'), catalytic domain"/>
    <property type="match status" value="1"/>
</dbReference>
<dbReference type="EMBL" id="GL883095">
    <property type="protein sequence ID" value="EGG10159.1"/>
    <property type="molecule type" value="Genomic_DNA"/>
</dbReference>
<keyword evidence="14" id="KW-1185">Reference proteome</keyword>
<evidence type="ECO:0000256" key="4">
    <source>
        <dbReference type="ARBA" id="ARBA00022670"/>
    </source>
</evidence>
<evidence type="ECO:0000256" key="10">
    <source>
        <dbReference type="PIRSR" id="PIRSR601842-1"/>
    </source>
</evidence>